<sequence length="299" mass="32546">MAVSPSGTPTLTRENLAALHDSGARAISLSLDGSTPEIHDAFRGVTGVFDRTIEGWKHARDVGLRVQINTTITRSNLHDLPNIVRIVNELGAMTWSAFMLVPVGRGLELGALTADEVEDVLNFVYDAGTLIPAKTTEGHHFRRVMLQRRTLEDLGVDHVSALGLGPLYQQLRKELALVTEGEAVRVRRPPLDINAGRGFVFISHVGEVYPSGFMPLSAGNVRDHSITEIYRTDELLTGLRDPDLLTGKCGECEYRSLCGGSRSRAYGITGDAYASEPWCNYEPGSFPYPVNFGGGKPLA</sequence>
<dbReference type="InterPro" id="IPR050377">
    <property type="entry name" value="Radical_SAM_PqqE_MftC-like"/>
</dbReference>
<comment type="cofactor">
    <cofactor evidence="1">
        <name>[4Fe-4S] cluster</name>
        <dbReference type="ChEBI" id="CHEBI:49883"/>
    </cofactor>
</comment>
<accession>A0A1J5Q8A7</accession>
<dbReference type="PANTHER" id="PTHR11228:SF34">
    <property type="entry name" value="TUNGSTEN-CONTAINING ALDEHYDE FERREDOXIN OXIDOREDUCTASE COFACTOR MODIFYING PROTEIN"/>
    <property type="match status" value="1"/>
</dbReference>
<keyword evidence="5" id="KW-0408">Iron</keyword>
<dbReference type="CDD" id="cd01335">
    <property type="entry name" value="Radical_SAM"/>
    <property type="match status" value="1"/>
</dbReference>
<organism evidence="8">
    <name type="scientific">mine drainage metagenome</name>
    <dbReference type="NCBI Taxonomy" id="410659"/>
    <lineage>
        <taxon>unclassified sequences</taxon>
        <taxon>metagenomes</taxon>
        <taxon>ecological metagenomes</taxon>
    </lineage>
</organism>
<comment type="caution">
    <text evidence="8">The sequence shown here is derived from an EMBL/GenBank/DDBJ whole genome shotgun (WGS) entry which is preliminary data.</text>
</comment>
<keyword evidence="2" id="KW-0004">4Fe-4S</keyword>
<dbReference type="InterPro" id="IPR058240">
    <property type="entry name" value="rSAM_sf"/>
</dbReference>
<evidence type="ECO:0000313" key="8">
    <source>
        <dbReference type="EMBL" id="OIQ76124.1"/>
    </source>
</evidence>
<reference evidence="8" key="1">
    <citation type="submission" date="2016-10" db="EMBL/GenBank/DDBJ databases">
        <title>Sequence of Gallionella enrichment culture.</title>
        <authorList>
            <person name="Poehlein A."/>
            <person name="Muehling M."/>
            <person name="Daniel R."/>
        </authorList>
    </citation>
    <scope>NUCLEOTIDE SEQUENCE</scope>
</reference>
<gene>
    <name evidence="8" type="primary">albA_6</name>
    <name evidence="8" type="ORF">GALL_422010</name>
</gene>
<dbReference type="InterPro" id="IPR013785">
    <property type="entry name" value="Aldolase_TIM"/>
</dbReference>
<evidence type="ECO:0000256" key="5">
    <source>
        <dbReference type="ARBA" id="ARBA00023004"/>
    </source>
</evidence>
<dbReference type="SUPFAM" id="SSF102114">
    <property type="entry name" value="Radical SAM enzymes"/>
    <property type="match status" value="1"/>
</dbReference>
<evidence type="ECO:0000256" key="6">
    <source>
        <dbReference type="ARBA" id="ARBA00023014"/>
    </source>
</evidence>
<dbReference type="GO" id="GO:0003824">
    <property type="term" value="F:catalytic activity"/>
    <property type="evidence" value="ECO:0007669"/>
    <property type="project" value="InterPro"/>
</dbReference>
<feature type="domain" description="Radical SAM core" evidence="7">
    <location>
        <begin position="9"/>
        <end position="84"/>
    </location>
</feature>
<name>A0A1J5Q8A7_9ZZZZ</name>
<dbReference type="Gene3D" id="3.20.20.70">
    <property type="entry name" value="Aldolase class I"/>
    <property type="match status" value="2"/>
</dbReference>
<keyword evidence="6" id="KW-0411">Iron-sulfur</keyword>
<dbReference type="AlphaFoldDB" id="A0A1J5Q8A7"/>
<dbReference type="GO" id="GO:0051539">
    <property type="term" value="F:4 iron, 4 sulfur cluster binding"/>
    <property type="evidence" value="ECO:0007669"/>
    <property type="project" value="UniProtKB-KW"/>
</dbReference>
<evidence type="ECO:0000256" key="3">
    <source>
        <dbReference type="ARBA" id="ARBA00022691"/>
    </source>
</evidence>
<dbReference type="EMBL" id="MLJW01001961">
    <property type="protein sequence ID" value="OIQ76124.1"/>
    <property type="molecule type" value="Genomic_DNA"/>
</dbReference>
<dbReference type="PIRSF" id="PIRSF037420">
    <property type="entry name" value="PQQ_syn_pqqE"/>
    <property type="match status" value="1"/>
</dbReference>
<dbReference type="GO" id="GO:0046872">
    <property type="term" value="F:metal ion binding"/>
    <property type="evidence" value="ECO:0007669"/>
    <property type="project" value="UniProtKB-KW"/>
</dbReference>
<protein>
    <submittedName>
        <fullName evidence="8">Antilisterial bacteriocin subtilosin biosynthesis protein AlbA</fullName>
    </submittedName>
</protein>
<dbReference type="CDD" id="cd21123">
    <property type="entry name" value="SPASM_MftC-like"/>
    <property type="match status" value="1"/>
</dbReference>
<proteinExistence type="predicted"/>
<dbReference type="Pfam" id="PF04055">
    <property type="entry name" value="Radical_SAM"/>
    <property type="match status" value="1"/>
</dbReference>
<dbReference type="PANTHER" id="PTHR11228">
    <property type="entry name" value="RADICAL SAM DOMAIN PROTEIN"/>
    <property type="match status" value="1"/>
</dbReference>
<dbReference type="InterPro" id="IPR007197">
    <property type="entry name" value="rSAM"/>
</dbReference>
<evidence type="ECO:0000256" key="1">
    <source>
        <dbReference type="ARBA" id="ARBA00001966"/>
    </source>
</evidence>
<evidence type="ECO:0000256" key="4">
    <source>
        <dbReference type="ARBA" id="ARBA00022723"/>
    </source>
</evidence>
<evidence type="ECO:0000259" key="7">
    <source>
        <dbReference type="Pfam" id="PF04055"/>
    </source>
</evidence>
<dbReference type="InterPro" id="IPR017200">
    <property type="entry name" value="PqqE-like"/>
</dbReference>
<keyword evidence="4" id="KW-0479">Metal-binding</keyword>
<keyword evidence="3" id="KW-0949">S-adenosyl-L-methionine</keyword>
<evidence type="ECO:0000256" key="2">
    <source>
        <dbReference type="ARBA" id="ARBA00022485"/>
    </source>
</evidence>